<feature type="chain" id="PRO_5032440042" evidence="2">
    <location>
        <begin position="20"/>
        <end position="143"/>
    </location>
</feature>
<reference evidence="3" key="1">
    <citation type="submission" date="2020-08" db="EMBL/GenBank/DDBJ databases">
        <title>Spodoptera exigua strain:BAW_Kor-Di-RS1 Genome sequencing and assembly.</title>
        <authorList>
            <person name="Kim J."/>
            <person name="Nam H.Y."/>
            <person name="Kwon M."/>
            <person name="Choi J.H."/>
            <person name="Cho S.R."/>
            <person name="Kim G.-H."/>
        </authorList>
    </citation>
    <scope>NUCLEOTIDE SEQUENCE</scope>
    <source>
        <strain evidence="3">BAW_Kor-Di-RS1</strain>
        <tissue evidence="3">Whole-body</tissue>
    </source>
</reference>
<evidence type="ECO:0000313" key="4">
    <source>
        <dbReference type="Proteomes" id="UP000648187"/>
    </source>
</evidence>
<dbReference type="Proteomes" id="UP000648187">
    <property type="component" value="Unassembled WGS sequence"/>
</dbReference>
<evidence type="ECO:0000313" key="3">
    <source>
        <dbReference type="EMBL" id="KAF9408749.1"/>
    </source>
</evidence>
<keyword evidence="4" id="KW-1185">Reference proteome</keyword>
<gene>
    <name evidence="3" type="ORF">HW555_011666</name>
</gene>
<organism evidence="3 4">
    <name type="scientific">Spodoptera exigua</name>
    <name type="common">Beet armyworm</name>
    <name type="synonym">Noctua fulgens</name>
    <dbReference type="NCBI Taxonomy" id="7107"/>
    <lineage>
        <taxon>Eukaryota</taxon>
        <taxon>Metazoa</taxon>
        <taxon>Ecdysozoa</taxon>
        <taxon>Arthropoda</taxon>
        <taxon>Hexapoda</taxon>
        <taxon>Insecta</taxon>
        <taxon>Pterygota</taxon>
        <taxon>Neoptera</taxon>
        <taxon>Endopterygota</taxon>
        <taxon>Lepidoptera</taxon>
        <taxon>Glossata</taxon>
        <taxon>Ditrysia</taxon>
        <taxon>Noctuoidea</taxon>
        <taxon>Noctuidae</taxon>
        <taxon>Amphipyrinae</taxon>
        <taxon>Spodoptera</taxon>
    </lineage>
</organism>
<feature type="signal peptide" evidence="2">
    <location>
        <begin position="1"/>
        <end position="19"/>
    </location>
</feature>
<comment type="caution">
    <text evidence="3">The sequence shown here is derived from an EMBL/GenBank/DDBJ whole genome shotgun (WGS) entry which is preliminary data.</text>
</comment>
<evidence type="ECO:0000256" key="2">
    <source>
        <dbReference type="SAM" id="SignalP"/>
    </source>
</evidence>
<protein>
    <submittedName>
        <fullName evidence="3">Uncharacterized protein</fullName>
    </submittedName>
</protein>
<dbReference type="EMBL" id="JACKWZ010000363">
    <property type="protein sequence ID" value="KAF9408749.1"/>
    <property type="molecule type" value="Genomic_DNA"/>
</dbReference>
<proteinExistence type="predicted"/>
<sequence length="143" mass="15270">MKLTLHSWLLLVSVSSSLAKDSLDLPLCPTSPQYFPQSLPMHCRLPRQANPGDFSDLPQYPTLPPIPDSFFQSLPPDKQPPPIPIPIPPFPEMPMPGHMAPPGAPMPGPMPGMPGPMPGMPGMPGPMPMPMPIVGGAHTNCQS</sequence>
<name>A0A835G8I2_SPOEX</name>
<dbReference type="AlphaFoldDB" id="A0A835G8I2"/>
<feature type="region of interest" description="Disordered" evidence="1">
    <location>
        <begin position="47"/>
        <end position="107"/>
    </location>
</feature>
<feature type="compositionally biased region" description="Pro residues" evidence="1">
    <location>
        <begin position="77"/>
        <end position="94"/>
    </location>
</feature>
<evidence type="ECO:0000256" key="1">
    <source>
        <dbReference type="SAM" id="MobiDB-lite"/>
    </source>
</evidence>
<keyword evidence="2" id="KW-0732">Signal</keyword>
<accession>A0A835G8I2</accession>